<gene>
    <name evidence="2" type="ORF">DCO56_00595</name>
</gene>
<accession>A0A363NXR4</accession>
<proteinExistence type="predicted"/>
<dbReference type="Proteomes" id="UP000250831">
    <property type="component" value="Unassembled WGS sequence"/>
</dbReference>
<feature type="transmembrane region" description="Helical" evidence="1">
    <location>
        <begin position="255"/>
        <end position="276"/>
    </location>
</feature>
<keyword evidence="1" id="KW-0812">Transmembrane</keyword>
<dbReference type="AlphaFoldDB" id="A0A363NXR4"/>
<feature type="transmembrane region" description="Helical" evidence="1">
    <location>
        <begin position="79"/>
        <end position="96"/>
    </location>
</feature>
<feature type="transmembrane region" description="Helical" evidence="1">
    <location>
        <begin position="227"/>
        <end position="249"/>
    </location>
</feature>
<feature type="transmembrane region" description="Helical" evidence="1">
    <location>
        <begin position="30"/>
        <end position="49"/>
    </location>
</feature>
<sequence length="286" mass="32278">MRKYAFLLTYPHLKNSIQIERKNLGKKGDYATAIMFGVISLLGIFSIFWDWKSSLAPVVCVIITYFLNRKIIILEHLKWFFVGLILVGLLLSWGIQLSLWMFILQFLALTCILGVISSVKKLGRDRRDVIFSLNADNFSCLCPGSNDYKGYALNPMGYKKYFMTKDIDSIQQDRNGLLIVVKGEVLRPRELSASEVAQILAYFNANHVELIAAIPAQHIYREEGELAWVKILVFGIPCALGGLSIYFLGDNGRNIAVSAISILLAILLVPLLLKFVNIWKRGSLNK</sequence>
<dbReference type="EMBL" id="QCXX01000001">
    <property type="protein sequence ID" value="PUV25527.1"/>
    <property type="molecule type" value="Genomic_DNA"/>
</dbReference>
<feature type="transmembrane region" description="Helical" evidence="1">
    <location>
        <begin position="102"/>
        <end position="119"/>
    </location>
</feature>
<keyword evidence="1" id="KW-1133">Transmembrane helix</keyword>
<feature type="transmembrane region" description="Helical" evidence="1">
    <location>
        <begin position="55"/>
        <end position="72"/>
    </location>
</feature>
<comment type="caution">
    <text evidence="2">The sequence shown here is derived from an EMBL/GenBank/DDBJ whole genome shotgun (WGS) entry which is preliminary data.</text>
</comment>
<keyword evidence="1" id="KW-0472">Membrane</keyword>
<organism evidence="2 3">
    <name type="scientific">Sphingobacterium athyrii</name>
    <dbReference type="NCBI Taxonomy" id="2152717"/>
    <lineage>
        <taxon>Bacteria</taxon>
        <taxon>Pseudomonadati</taxon>
        <taxon>Bacteroidota</taxon>
        <taxon>Sphingobacteriia</taxon>
        <taxon>Sphingobacteriales</taxon>
        <taxon>Sphingobacteriaceae</taxon>
        <taxon>Sphingobacterium</taxon>
    </lineage>
</organism>
<protein>
    <submittedName>
        <fullName evidence="2">Uncharacterized protein</fullName>
    </submittedName>
</protein>
<evidence type="ECO:0000256" key="1">
    <source>
        <dbReference type="SAM" id="Phobius"/>
    </source>
</evidence>
<name>A0A363NXR4_9SPHI</name>
<evidence type="ECO:0000313" key="2">
    <source>
        <dbReference type="EMBL" id="PUV25527.1"/>
    </source>
</evidence>
<keyword evidence="3" id="KW-1185">Reference proteome</keyword>
<reference evidence="2 3" key="1">
    <citation type="submission" date="2018-04" db="EMBL/GenBank/DDBJ databases">
        <title>Sphingobacterium sp. M46 Genome.</title>
        <authorList>
            <person name="Cheng J."/>
            <person name="Li Y."/>
        </authorList>
    </citation>
    <scope>NUCLEOTIDE SEQUENCE [LARGE SCALE GENOMIC DNA]</scope>
    <source>
        <strain evidence="2 3">M46</strain>
    </source>
</reference>
<evidence type="ECO:0000313" key="3">
    <source>
        <dbReference type="Proteomes" id="UP000250831"/>
    </source>
</evidence>